<dbReference type="InterPro" id="IPR002156">
    <property type="entry name" value="RNaseH_domain"/>
</dbReference>
<reference evidence="2" key="1">
    <citation type="journal article" date="2017" name="Nature">
        <title>The genome of Chenopodium quinoa.</title>
        <authorList>
            <person name="Jarvis D.E."/>
            <person name="Ho Y.S."/>
            <person name="Lightfoot D.J."/>
            <person name="Schmoeckel S.M."/>
            <person name="Li B."/>
            <person name="Borm T.J.A."/>
            <person name="Ohyanagi H."/>
            <person name="Mineta K."/>
            <person name="Michell C.T."/>
            <person name="Saber N."/>
            <person name="Kharbatia N.M."/>
            <person name="Rupper R.R."/>
            <person name="Sharp A.R."/>
            <person name="Dally N."/>
            <person name="Boughton B.A."/>
            <person name="Woo Y.H."/>
            <person name="Gao G."/>
            <person name="Schijlen E.G.W.M."/>
            <person name="Guo X."/>
            <person name="Momin A.A."/>
            <person name="Negrao S."/>
            <person name="Al-Babili S."/>
            <person name="Gehring C."/>
            <person name="Roessner U."/>
            <person name="Jung C."/>
            <person name="Murphy K."/>
            <person name="Arold S.T."/>
            <person name="Gojobori T."/>
            <person name="van der Linden C.G."/>
            <person name="van Loo E.N."/>
            <person name="Jellen E.N."/>
            <person name="Maughan P.J."/>
            <person name="Tester M."/>
        </authorList>
    </citation>
    <scope>NUCLEOTIDE SEQUENCE [LARGE SCALE GENOMIC DNA]</scope>
    <source>
        <strain evidence="2">cv. PI 614886</strain>
    </source>
</reference>
<dbReference type="GO" id="GO:0004523">
    <property type="term" value="F:RNA-DNA hybrid ribonuclease activity"/>
    <property type="evidence" value="ECO:0007669"/>
    <property type="project" value="InterPro"/>
</dbReference>
<feature type="domain" description="Integrase catalytic" evidence="1">
    <location>
        <begin position="125"/>
        <end position="260"/>
    </location>
</feature>
<dbReference type="Gramene" id="AUR62030209-RA">
    <property type="protein sequence ID" value="AUR62030209-RA:cds"/>
    <property type="gene ID" value="AUR62030209"/>
</dbReference>
<evidence type="ECO:0000313" key="2">
    <source>
        <dbReference type="EnsemblPlants" id="AUR62030209-RA:cds"/>
    </source>
</evidence>
<keyword evidence="3" id="KW-1185">Reference proteome</keyword>
<name>A0A803MIW3_CHEQI</name>
<dbReference type="InterPro" id="IPR012337">
    <property type="entry name" value="RNaseH-like_sf"/>
</dbReference>
<sequence length="260" mass="29798">MHLSQFELTYVPQKDVKGQALVDFLADHPPMENVMVQEEKPWTMFFDGSSRRKSVGAGIVICSPSGVVTKMAIIFSTQCTNNIAEFEAFVIGLRTLKDMGVTRVKVLVSYIPREENKEADFLAQQESLPNYEGFDESVIHINIYKLKPLDEKVKAEVHKYNILTQDTDCRKEIKEYLNDPSRGKVLAKVRLAAIKYFLMGMDQATMFTGHEFNSYLKEFEIQKIYSTPYFSQANGQVEATNKNIKKRCNWDYPLPIGIWA</sequence>
<evidence type="ECO:0000259" key="1">
    <source>
        <dbReference type="PROSITE" id="PS50994"/>
    </source>
</evidence>
<dbReference type="AlphaFoldDB" id="A0A803MIW3"/>
<proteinExistence type="predicted"/>
<dbReference type="Proteomes" id="UP000596660">
    <property type="component" value="Unplaced"/>
</dbReference>
<dbReference type="EnsemblPlants" id="AUR62030209-RA">
    <property type="protein sequence ID" value="AUR62030209-RA:cds"/>
    <property type="gene ID" value="AUR62030209"/>
</dbReference>
<dbReference type="Gene3D" id="3.30.420.10">
    <property type="entry name" value="Ribonuclease H-like superfamily/Ribonuclease H"/>
    <property type="match status" value="2"/>
</dbReference>
<protein>
    <recommendedName>
        <fullName evidence="1">Integrase catalytic domain-containing protein</fullName>
    </recommendedName>
</protein>
<dbReference type="InterPro" id="IPR001584">
    <property type="entry name" value="Integrase_cat-core"/>
</dbReference>
<evidence type="ECO:0000313" key="3">
    <source>
        <dbReference type="Proteomes" id="UP000596660"/>
    </source>
</evidence>
<dbReference type="PANTHER" id="PTHR48475:SF1">
    <property type="entry name" value="RNASE H TYPE-1 DOMAIN-CONTAINING PROTEIN"/>
    <property type="match status" value="1"/>
</dbReference>
<accession>A0A803MIW3</accession>
<dbReference type="Pfam" id="PF13456">
    <property type="entry name" value="RVT_3"/>
    <property type="match status" value="1"/>
</dbReference>
<dbReference type="GO" id="GO:0015074">
    <property type="term" value="P:DNA integration"/>
    <property type="evidence" value="ECO:0007669"/>
    <property type="project" value="InterPro"/>
</dbReference>
<reference evidence="2" key="2">
    <citation type="submission" date="2021-03" db="UniProtKB">
        <authorList>
            <consortium name="EnsemblPlants"/>
        </authorList>
    </citation>
    <scope>IDENTIFICATION</scope>
</reference>
<organism evidence="2 3">
    <name type="scientific">Chenopodium quinoa</name>
    <name type="common">Quinoa</name>
    <dbReference type="NCBI Taxonomy" id="63459"/>
    <lineage>
        <taxon>Eukaryota</taxon>
        <taxon>Viridiplantae</taxon>
        <taxon>Streptophyta</taxon>
        <taxon>Embryophyta</taxon>
        <taxon>Tracheophyta</taxon>
        <taxon>Spermatophyta</taxon>
        <taxon>Magnoliopsida</taxon>
        <taxon>eudicotyledons</taxon>
        <taxon>Gunneridae</taxon>
        <taxon>Pentapetalae</taxon>
        <taxon>Caryophyllales</taxon>
        <taxon>Chenopodiaceae</taxon>
        <taxon>Chenopodioideae</taxon>
        <taxon>Atripliceae</taxon>
        <taxon>Chenopodium</taxon>
    </lineage>
</organism>
<dbReference type="GO" id="GO:0003676">
    <property type="term" value="F:nucleic acid binding"/>
    <property type="evidence" value="ECO:0007669"/>
    <property type="project" value="InterPro"/>
</dbReference>
<dbReference type="PANTHER" id="PTHR48475">
    <property type="entry name" value="RIBONUCLEASE H"/>
    <property type="match status" value="1"/>
</dbReference>
<dbReference type="InterPro" id="IPR036397">
    <property type="entry name" value="RNaseH_sf"/>
</dbReference>
<dbReference type="PROSITE" id="PS50994">
    <property type="entry name" value="INTEGRASE"/>
    <property type="match status" value="1"/>
</dbReference>
<dbReference type="SUPFAM" id="SSF53098">
    <property type="entry name" value="Ribonuclease H-like"/>
    <property type="match status" value="2"/>
</dbReference>